<accession>A0A1I2G6W7</accession>
<dbReference type="EMBL" id="FOMW01000020">
    <property type="protein sequence ID" value="SFF13444.1"/>
    <property type="molecule type" value="Genomic_DNA"/>
</dbReference>
<name>A0A1I2G6W7_9RHOB</name>
<dbReference type="AlphaFoldDB" id="A0A1I2G6W7"/>
<dbReference type="Proteomes" id="UP000198977">
    <property type="component" value="Unassembled WGS sequence"/>
</dbReference>
<proteinExistence type="predicted"/>
<keyword evidence="2" id="KW-1185">Reference proteome</keyword>
<evidence type="ECO:0000313" key="2">
    <source>
        <dbReference type="Proteomes" id="UP000198977"/>
    </source>
</evidence>
<evidence type="ECO:0000313" key="1">
    <source>
        <dbReference type="EMBL" id="SFF13444.1"/>
    </source>
</evidence>
<protein>
    <submittedName>
        <fullName evidence="1">Uncharacterized protein</fullName>
    </submittedName>
</protein>
<reference evidence="1 2" key="1">
    <citation type="submission" date="2016-10" db="EMBL/GenBank/DDBJ databases">
        <authorList>
            <person name="de Groot N.N."/>
        </authorList>
    </citation>
    <scope>NUCLEOTIDE SEQUENCE [LARGE SCALE GENOMIC DNA]</scope>
    <source>
        <strain evidence="1 2">DSM 11443</strain>
    </source>
</reference>
<gene>
    <name evidence="1" type="ORF">SAMN04488523_12024</name>
</gene>
<organism evidence="1 2">
    <name type="scientific">Sulfitobacter brevis</name>
    <dbReference type="NCBI Taxonomy" id="74348"/>
    <lineage>
        <taxon>Bacteria</taxon>
        <taxon>Pseudomonadati</taxon>
        <taxon>Pseudomonadota</taxon>
        <taxon>Alphaproteobacteria</taxon>
        <taxon>Rhodobacterales</taxon>
        <taxon>Roseobacteraceae</taxon>
        <taxon>Sulfitobacter</taxon>
    </lineage>
</organism>
<sequence length="103" mass="11820">MRLTVEFQRRFAIMAFCDERFLNLTFVVYSPSKVARFTTYFYKNLVQKPLSVPACAQLLNAFPTDFGCENRAVLIPPKPNGLLTDIDAALVQRLRQFEGKVEI</sequence>